<comment type="caution">
    <text evidence="1">The sequence shown here is derived from an EMBL/GenBank/DDBJ whole genome shotgun (WGS) entry which is preliminary data.</text>
</comment>
<protein>
    <submittedName>
        <fullName evidence="1">Uncharacterized protein</fullName>
    </submittedName>
</protein>
<dbReference type="Proteomes" id="UP000796761">
    <property type="component" value="Unassembled WGS sequence"/>
</dbReference>
<dbReference type="PANTHER" id="PTHR12702:SF3">
    <property type="entry name" value="EXOCYST COMPLEX COMPONENT 6B"/>
    <property type="match status" value="1"/>
</dbReference>
<dbReference type="AlphaFoldDB" id="A0A8K1D4K4"/>
<name>A0A8K1D4K4_9PASS</name>
<dbReference type="InterPro" id="IPR042045">
    <property type="entry name" value="EXOC6/Sec15_C_dom1"/>
</dbReference>
<dbReference type="InterPro" id="IPR007225">
    <property type="entry name" value="EXOC6/Sec15"/>
</dbReference>
<dbReference type="GO" id="GO:0006893">
    <property type="term" value="P:Golgi to plasma membrane transport"/>
    <property type="evidence" value="ECO:0007669"/>
    <property type="project" value="TreeGrafter"/>
</dbReference>
<evidence type="ECO:0000313" key="1">
    <source>
        <dbReference type="EMBL" id="TRZ05007.1"/>
    </source>
</evidence>
<keyword evidence="2" id="KW-1185">Reference proteome</keyword>
<proteinExistence type="predicted"/>
<sequence length="57" mass="6600">SYCSDPSLVLDLKNLIVLFADTLQGYGFPVNQLFDMLLEIQEQYSETLLKKWAALFR</sequence>
<dbReference type="OrthoDB" id="10267033at2759"/>
<feature type="non-terminal residue" evidence="1">
    <location>
        <position position="1"/>
    </location>
</feature>
<dbReference type="GO" id="GO:0006886">
    <property type="term" value="P:intracellular protein transport"/>
    <property type="evidence" value="ECO:0007669"/>
    <property type="project" value="InterPro"/>
</dbReference>
<reference evidence="1" key="1">
    <citation type="submission" date="2019-04" db="EMBL/GenBank/DDBJ databases">
        <title>Genome assembly of Zosterops borbonicus 15179.</title>
        <authorList>
            <person name="Leroy T."/>
            <person name="Anselmetti Y."/>
            <person name="Tilak M.-K."/>
            <person name="Nabholz B."/>
        </authorList>
    </citation>
    <scope>NUCLEOTIDE SEQUENCE</scope>
    <source>
        <strain evidence="1">HGM_15179</strain>
        <tissue evidence="1">Muscle</tissue>
    </source>
</reference>
<dbReference type="PANTHER" id="PTHR12702">
    <property type="entry name" value="SEC15"/>
    <property type="match status" value="1"/>
</dbReference>
<dbReference type="GO" id="GO:0090522">
    <property type="term" value="P:vesicle tethering involved in exocytosis"/>
    <property type="evidence" value="ECO:0007669"/>
    <property type="project" value="InterPro"/>
</dbReference>
<dbReference type="GO" id="GO:0000145">
    <property type="term" value="C:exocyst"/>
    <property type="evidence" value="ECO:0007669"/>
    <property type="project" value="TreeGrafter"/>
</dbReference>
<evidence type="ECO:0000313" key="2">
    <source>
        <dbReference type="Proteomes" id="UP000796761"/>
    </source>
</evidence>
<dbReference type="Gene3D" id="1.10.357.30">
    <property type="entry name" value="Exocyst complex subunit Sec15 C-terminal domain, N-terminal subdomain"/>
    <property type="match status" value="1"/>
</dbReference>
<gene>
    <name evidence="1" type="ORF">HGM15179_022100</name>
</gene>
<dbReference type="GO" id="GO:0016020">
    <property type="term" value="C:membrane"/>
    <property type="evidence" value="ECO:0007669"/>
    <property type="project" value="TreeGrafter"/>
</dbReference>
<accession>A0A8K1D4K4</accession>
<dbReference type="EMBL" id="SWJQ01007364">
    <property type="protein sequence ID" value="TRZ05007.1"/>
    <property type="molecule type" value="Genomic_DNA"/>
</dbReference>
<organism evidence="1 2">
    <name type="scientific">Zosterops borbonicus</name>
    <dbReference type="NCBI Taxonomy" id="364589"/>
    <lineage>
        <taxon>Eukaryota</taxon>
        <taxon>Metazoa</taxon>
        <taxon>Chordata</taxon>
        <taxon>Craniata</taxon>
        <taxon>Vertebrata</taxon>
        <taxon>Euteleostomi</taxon>
        <taxon>Archelosauria</taxon>
        <taxon>Archosauria</taxon>
        <taxon>Dinosauria</taxon>
        <taxon>Saurischia</taxon>
        <taxon>Theropoda</taxon>
        <taxon>Coelurosauria</taxon>
        <taxon>Aves</taxon>
        <taxon>Neognathae</taxon>
        <taxon>Neoaves</taxon>
        <taxon>Telluraves</taxon>
        <taxon>Australaves</taxon>
        <taxon>Passeriformes</taxon>
        <taxon>Sylvioidea</taxon>
        <taxon>Zosteropidae</taxon>
        <taxon>Zosterops</taxon>
    </lineage>
</organism>